<keyword evidence="9" id="KW-0378">Hydrolase</keyword>
<keyword evidence="5" id="KW-0234">DNA repair</keyword>
<dbReference type="GO" id="GO:0004519">
    <property type="term" value="F:endonuclease activity"/>
    <property type="evidence" value="ECO:0007669"/>
    <property type="project" value="UniProtKB-KW"/>
</dbReference>
<evidence type="ECO:0000313" key="10">
    <source>
        <dbReference type="Proteomes" id="UP000319801"/>
    </source>
</evidence>
<gene>
    <name evidence="9" type="ORF">Baya_5231</name>
</gene>
<feature type="compositionally biased region" description="Basic and acidic residues" evidence="8">
    <location>
        <begin position="98"/>
        <end position="114"/>
    </location>
</feature>
<feature type="compositionally biased region" description="Low complexity" evidence="8">
    <location>
        <begin position="115"/>
        <end position="126"/>
    </location>
</feature>
<evidence type="ECO:0000313" key="9">
    <source>
        <dbReference type="EMBL" id="TSK67254.1"/>
    </source>
</evidence>
<sequence length="518" mass="56493">MRRTQLFPSSHSSSSSSVSDNLQSTSCSNSFTDISQKLSQPTPGFQKLPYLSRFSKTSHSDSVDRTNPNSEFCSSTPLHSDPPQRHLDTLGSPLLGDGELRAHSRASQEGKLESSHLSPSENSLSPRRGCRSEKESSSLKSQHTNPGDSEDQEMGAEQQEAVETRTSKTNEVMEDGFSFVFDEPPIAFDDSWGLGEAVGQQGPQFSLRLESSGDQNSPPEQSVQGETASLQTFSSPSGARGNLPEPEAPLNHSLPDAAMWDSWKEDDVDEERADTPPLSQRVGSVALAKRVAELRTPEDDDSGSTGAHHTHARYGVRPLPKKQMVLKLKEIHQYTHQLMSSSSEEETSPKNRPRVAPAAFKQPTAPPPVSPRKLQFEQEEEQEDALPASQDSNTSSTAESERSNPEMCDSDDDVSDSEGITASQAVVREKDKLQAVRAFILSDPVLYGRVLQYQPLVLSELKAALRVAGVRLGTAKLLDFLDSQCITFTTAKQGHPAPSRRRARGAGRGRKKTAKSGD</sequence>
<keyword evidence="4" id="KW-0233">DNA recombination</keyword>
<feature type="compositionally biased region" description="Basic residues" evidence="8">
    <location>
        <begin position="498"/>
        <end position="518"/>
    </location>
</feature>
<feature type="region of interest" description="Disordered" evidence="8">
    <location>
        <begin position="336"/>
        <end position="417"/>
    </location>
</feature>
<dbReference type="AlphaFoldDB" id="A0A556TTX4"/>
<comment type="subcellular location">
    <subcellularLocation>
        <location evidence="1">Nucleus</location>
    </subcellularLocation>
</comment>
<dbReference type="GO" id="GO:0006281">
    <property type="term" value="P:DNA repair"/>
    <property type="evidence" value="ECO:0007669"/>
    <property type="project" value="UniProtKB-KW"/>
</dbReference>
<protein>
    <recommendedName>
        <fullName evidence="7">Structure-specific endonuclease subunit SLX4</fullName>
    </recommendedName>
</protein>
<dbReference type="GO" id="GO:0000712">
    <property type="term" value="P:resolution of meiotic recombination intermediates"/>
    <property type="evidence" value="ECO:0007669"/>
    <property type="project" value="TreeGrafter"/>
</dbReference>
<dbReference type="GO" id="GO:0033557">
    <property type="term" value="C:Slx1-Slx4 complex"/>
    <property type="evidence" value="ECO:0007669"/>
    <property type="project" value="InterPro"/>
</dbReference>
<evidence type="ECO:0000256" key="3">
    <source>
        <dbReference type="ARBA" id="ARBA00022763"/>
    </source>
</evidence>
<evidence type="ECO:0000256" key="5">
    <source>
        <dbReference type="ARBA" id="ARBA00023204"/>
    </source>
</evidence>
<keyword evidence="10" id="KW-1185">Reference proteome</keyword>
<feature type="region of interest" description="Disordered" evidence="8">
    <location>
        <begin position="492"/>
        <end position="518"/>
    </location>
</feature>
<feature type="compositionally biased region" description="Polar residues" evidence="8">
    <location>
        <begin position="389"/>
        <end position="398"/>
    </location>
</feature>
<feature type="compositionally biased region" description="Polar residues" evidence="8">
    <location>
        <begin position="27"/>
        <end position="43"/>
    </location>
</feature>
<evidence type="ECO:0000256" key="2">
    <source>
        <dbReference type="ARBA" id="ARBA00006661"/>
    </source>
</evidence>
<dbReference type="Pfam" id="PF09494">
    <property type="entry name" value="Slx4"/>
    <property type="match status" value="1"/>
</dbReference>
<feature type="region of interest" description="Disordered" evidence="8">
    <location>
        <begin position="1"/>
        <end position="321"/>
    </location>
</feature>
<comment type="similarity">
    <text evidence="2">Belongs to the SLX4 family.</text>
</comment>
<comment type="caution">
    <text evidence="9">The sequence shown here is derived from an EMBL/GenBank/DDBJ whole genome shotgun (WGS) entry which is preliminary data.</text>
</comment>
<evidence type="ECO:0000256" key="8">
    <source>
        <dbReference type="SAM" id="MobiDB-lite"/>
    </source>
</evidence>
<proteinExistence type="inferred from homology"/>
<evidence type="ECO:0000256" key="1">
    <source>
        <dbReference type="ARBA" id="ARBA00004123"/>
    </source>
</evidence>
<dbReference type="Proteomes" id="UP000319801">
    <property type="component" value="Unassembled WGS sequence"/>
</dbReference>
<keyword evidence="9" id="KW-0540">Nuclease</keyword>
<feature type="compositionally biased region" description="Polar residues" evidence="8">
    <location>
        <begin position="138"/>
        <end position="147"/>
    </location>
</feature>
<evidence type="ECO:0000256" key="6">
    <source>
        <dbReference type="ARBA" id="ARBA00023242"/>
    </source>
</evidence>
<evidence type="ECO:0000256" key="4">
    <source>
        <dbReference type="ARBA" id="ARBA00023172"/>
    </source>
</evidence>
<reference evidence="9 10" key="1">
    <citation type="journal article" date="2019" name="Genome Biol. Evol.">
        <title>Whole-Genome Sequencing of the Giant Devil Catfish, Bagarius yarrelli.</title>
        <authorList>
            <person name="Jiang W."/>
            <person name="Lv Y."/>
            <person name="Cheng L."/>
            <person name="Yang K."/>
            <person name="Chao B."/>
            <person name="Wang X."/>
            <person name="Li Y."/>
            <person name="Pan X."/>
            <person name="You X."/>
            <person name="Zhang Y."/>
            <person name="Yang J."/>
            <person name="Li J."/>
            <person name="Zhang X."/>
            <person name="Liu S."/>
            <person name="Sun C."/>
            <person name="Yang J."/>
            <person name="Shi Q."/>
        </authorList>
    </citation>
    <scope>NUCLEOTIDE SEQUENCE [LARGE SCALE GENOMIC DNA]</scope>
    <source>
        <strain evidence="9">JWS20170419001</strain>
        <tissue evidence="9">Muscle</tissue>
    </source>
</reference>
<dbReference type="OrthoDB" id="5576441at2759"/>
<dbReference type="PANTHER" id="PTHR21541:SF3">
    <property type="entry name" value="STRUCTURE-SPECIFIC ENDONUCLEASE SUBUNIT SLX4"/>
    <property type="match status" value="1"/>
</dbReference>
<dbReference type="GO" id="GO:0006260">
    <property type="term" value="P:DNA replication"/>
    <property type="evidence" value="ECO:0007669"/>
    <property type="project" value="InterPro"/>
</dbReference>
<dbReference type="PANTHER" id="PTHR21541">
    <property type="entry name" value="BTB POZ DOMAIN CONTAINING 12"/>
    <property type="match status" value="1"/>
</dbReference>
<keyword evidence="9" id="KW-0255">Endonuclease</keyword>
<feature type="compositionally biased region" description="Low complexity" evidence="8">
    <location>
        <begin position="9"/>
        <end position="26"/>
    </location>
</feature>
<feature type="compositionally biased region" description="Polar residues" evidence="8">
    <location>
        <begin position="65"/>
        <end position="78"/>
    </location>
</feature>
<keyword evidence="6" id="KW-0539">Nucleus</keyword>
<name>A0A556TTX4_BAGYA</name>
<keyword evidence="3" id="KW-0227">DNA damage</keyword>
<dbReference type="InterPro" id="IPR018574">
    <property type="entry name" value="Structure-sp_endonuc_su_Slx4"/>
</dbReference>
<dbReference type="EMBL" id="VCAZ01000018">
    <property type="protein sequence ID" value="TSK67254.1"/>
    <property type="molecule type" value="Genomic_DNA"/>
</dbReference>
<feature type="compositionally biased region" description="Polar residues" evidence="8">
    <location>
        <begin position="212"/>
        <end position="237"/>
    </location>
</feature>
<accession>A0A556TTX4</accession>
<organism evidence="9 10">
    <name type="scientific">Bagarius yarrelli</name>
    <name type="common">Goonch</name>
    <name type="synonym">Bagrus yarrelli</name>
    <dbReference type="NCBI Taxonomy" id="175774"/>
    <lineage>
        <taxon>Eukaryota</taxon>
        <taxon>Metazoa</taxon>
        <taxon>Chordata</taxon>
        <taxon>Craniata</taxon>
        <taxon>Vertebrata</taxon>
        <taxon>Euteleostomi</taxon>
        <taxon>Actinopterygii</taxon>
        <taxon>Neopterygii</taxon>
        <taxon>Teleostei</taxon>
        <taxon>Ostariophysi</taxon>
        <taxon>Siluriformes</taxon>
        <taxon>Sisoridae</taxon>
        <taxon>Sisorinae</taxon>
        <taxon>Bagarius</taxon>
    </lineage>
</organism>
<evidence type="ECO:0000256" key="7">
    <source>
        <dbReference type="ARBA" id="ARBA00029496"/>
    </source>
</evidence>